<protein>
    <submittedName>
        <fullName evidence="2">ABC transporter substrate-binding protein</fullName>
    </submittedName>
</protein>
<organism evidence="2 3">
    <name type="scientific">Motilimonas pumila</name>
    <dbReference type="NCBI Taxonomy" id="2303987"/>
    <lineage>
        <taxon>Bacteria</taxon>
        <taxon>Pseudomonadati</taxon>
        <taxon>Pseudomonadota</taxon>
        <taxon>Gammaproteobacteria</taxon>
        <taxon>Alteromonadales</taxon>
        <taxon>Alteromonadales genera incertae sedis</taxon>
        <taxon>Motilimonas</taxon>
    </lineage>
</organism>
<evidence type="ECO:0000256" key="1">
    <source>
        <dbReference type="SAM" id="SignalP"/>
    </source>
</evidence>
<evidence type="ECO:0000313" key="2">
    <source>
        <dbReference type="EMBL" id="RJG42184.1"/>
    </source>
</evidence>
<name>A0A418YCE2_9GAMM</name>
<dbReference type="InterPro" id="IPR027020">
    <property type="entry name" value="YnjB"/>
</dbReference>
<dbReference type="RefSeq" id="WP_119911536.1">
    <property type="nucleotide sequence ID" value="NZ_QZCH01000020.1"/>
</dbReference>
<dbReference type="Proteomes" id="UP000283255">
    <property type="component" value="Unassembled WGS sequence"/>
</dbReference>
<reference evidence="2 3" key="1">
    <citation type="submission" date="2018-09" db="EMBL/GenBank/DDBJ databases">
        <authorList>
            <person name="Wang F."/>
        </authorList>
    </citation>
    <scope>NUCLEOTIDE SEQUENCE [LARGE SCALE GENOMIC DNA]</scope>
    <source>
        <strain evidence="2 3">PLHSC7-2</strain>
    </source>
</reference>
<feature type="signal peptide" evidence="1">
    <location>
        <begin position="1"/>
        <end position="18"/>
    </location>
</feature>
<comment type="caution">
    <text evidence="2">The sequence shown here is derived from an EMBL/GenBank/DDBJ whole genome shotgun (WGS) entry which is preliminary data.</text>
</comment>
<dbReference type="SUPFAM" id="SSF53850">
    <property type="entry name" value="Periplasmic binding protein-like II"/>
    <property type="match status" value="1"/>
</dbReference>
<feature type="chain" id="PRO_5019409809" evidence="1">
    <location>
        <begin position="19"/>
        <end position="396"/>
    </location>
</feature>
<dbReference type="Gene3D" id="3.40.190.10">
    <property type="entry name" value="Periplasmic binding protein-like II"/>
    <property type="match status" value="2"/>
</dbReference>
<dbReference type="PANTHER" id="PTHR42779">
    <property type="entry name" value="PROTEIN YNJB"/>
    <property type="match status" value="1"/>
</dbReference>
<keyword evidence="1" id="KW-0732">Signal</keyword>
<dbReference type="PIRSF" id="PIRSF029172">
    <property type="entry name" value="UCP029172_ABC_sbc_YnjB"/>
    <property type="match status" value="1"/>
</dbReference>
<dbReference type="OrthoDB" id="3239593at2"/>
<reference evidence="2 3" key="2">
    <citation type="submission" date="2019-01" db="EMBL/GenBank/DDBJ databases">
        <title>Motilimonas pumilus sp. nov., isolated from the gut of sea cucumber (Apostichopus japonicus).</title>
        <authorList>
            <person name="Wang F.-Q."/>
            <person name="Ren L.-H."/>
            <person name="Lin Y.-W."/>
            <person name="Sun G.-H."/>
            <person name="Du Z.-J."/>
            <person name="Zhao J.-X."/>
            <person name="Liu X.-J."/>
            <person name="Liu L.-J."/>
        </authorList>
    </citation>
    <scope>NUCLEOTIDE SEQUENCE [LARGE SCALE GENOMIC DNA]</scope>
    <source>
        <strain evidence="2 3">PLHSC7-2</strain>
    </source>
</reference>
<keyword evidence="3" id="KW-1185">Reference proteome</keyword>
<dbReference type="EMBL" id="QZCH01000020">
    <property type="protein sequence ID" value="RJG42184.1"/>
    <property type="molecule type" value="Genomic_DNA"/>
</dbReference>
<dbReference type="PANTHER" id="PTHR42779:SF1">
    <property type="entry name" value="PROTEIN YNJB"/>
    <property type="match status" value="1"/>
</dbReference>
<dbReference type="AlphaFoldDB" id="A0A418YCE2"/>
<accession>A0A418YCE2</accession>
<sequence length="396" mass="43981">MRQLWVFLCFFISASSWGQETWPETLAKAKGQTVYFYAWGGSQSINDYIRWAARAAQSQYGIEVKHVKVADTANVVNQVLAEKTAGKHAQGSVDLVWINGENFASMKANELLHGPFAESLPNFVLVDIEQKPSIAFDFGTPVEGYESPWGMAQFVFMADSAKVKPFPASALELLAYLKQNPGQFSYPKLPDFHGVSFLKQMLIETSNAHPALYQDIEQSESPEQVLAPLWHYLDQLHPLMWRQGKTFVSSQAQLKAKLNDEAITIAFSFNPNDAANSIATGELPETVKTYVHKAGSLGNTHFVAIPYNANAKAGAKVFANFLLSPEAQARKADPAIWGDPTVLALNKLTPQQTTSFNAIERHPASLTPVQLGHILVELHPSWVGYIEKEWIKRYGQ</sequence>
<dbReference type="InterPro" id="IPR006059">
    <property type="entry name" value="SBP"/>
</dbReference>
<dbReference type="Pfam" id="PF13416">
    <property type="entry name" value="SBP_bac_8"/>
    <property type="match status" value="1"/>
</dbReference>
<gene>
    <name evidence="2" type="ORF">D1Z90_14670</name>
</gene>
<evidence type="ECO:0000313" key="3">
    <source>
        <dbReference type="Proteomes" id="UP000283255"/>
    </source>
</evidence>
<proteinExistence type="predicted"/>
<dbReference type="NCBIfam" id="NF008633">
    <property type="entry name" value="PRK11622.1"/>
    <property type="match status" value="1"/>
</dbReference>